<keyword evidence="1" id="KW-0472">Membrane</keyword>
<feature type="domain" description="TadE-like" evidence="2">
    <location>
        <begin position="8"/>
        <end position="50"/>
    </location>
</feature>
<keyword evidence="1" id="KW-0812">Transmembrane</keyword>
<protein>
    <submittedName>
        <fullName evidence="3">Pilus assembly protein</fullName>
    </submittedName>
</protein>
<dbReference type="EMBL" id="CP071504">
    <property type="protein sequence ID" value="QSX29649.1"/>
    <property type="molecule type" value="Genomic_DNA"/>
</dbReference>
<gene>
    <name evidence="3" type="ORF">JYB88_15850</name>
</gene>
<accession>A0A974XSG5</accession>
<dbReference type="KEGG" id="scyp:JYB88_15850"/>
<reference evidence="3 4" key="1">
    <citation type="submission" date="2021-03" db="EMBL/GenBank/DDBJ databases">
        <title>Novel species identification of genus Shewanella.</title>
        <authorList>
            <person name="Liu G."/>
            <person name="Zhang Q."/>
        </authorList>
    </citation>
    <scope>NUCLEOTIDE SEQUENCE [LARGE SCALE GENOMIC DNA]</scope>
    <source>
        <strain evidence="3 4">FJAT-53726</strain>
    </source>
</reference>
<organism evidence="3 4">
    <name type="scientific">Shewanella cyperi</name>
    <dbReference type="NCBI Taxonomy" id="2814292"/>
    <lineage>
        <taxon>Bacteria</taxon>
        <taxon>Pseudomonadati</taxon>
        <taxon>Pseudomonadota</taxon>
        <taxon>Gammaproteobacteria</taxon>
        <taxon>Alteromonadales</taxon>
        <taxon>Shewanellaceae</taxon>
        <taxon>Shewanella</taxon>
    </lineage>
</organism>
<keyword evidence="1" id="KW-1133">Transmembrane helix</keyword>
<dbReference type="Pfam" id="PF07811">
    <property type="entry name" value="TadE"/>
    <property type="match status" value="1"/>
</dbReference>
<evidence type="ECO:0000256" key="1">
    <source>
        <dbReference type="SAM" id="Phobius"/>
    </source>
</evidence>
<feature type="transmembrane region" description="Helical" evidence="1">
    <location>
        <begin position="16"/>
        <end position="36"/>
    </location>
</feature>
<evidence type="ECO:0000313" key="3">
    <source>
        <dbReference type="EMBL" id="QSX29649.1"/>
    </source>
</evidence>
<dbReference type="AlphaFoldDB" id="A0A974XSG5"/>
<evidence type="ECO:0000313" key="4">
    <source>
        <dbReference type="Proteomes" id="UP000663281"/>
    </source>
</evidence>
<dbReference type="InterPro" id="IPR012495">
    <property type="entry name" value="TadE-like_dom"/>
</dbReference>
<dbReference type="Proteomes" id="UP000663281">
    <property type="component" value="Chromosome"/>
</dbReference>
<evidence type="ECO:0000259" key="2">
    <source>
        <dbReference type="Pfam" id="PF07811"/>
    </source>
</evidence>
<sequence>MHKSNQQGVAAVEFTIMLPFLLLTIFATAELGRAIYQYNTLTKLVRDAARYLANTADIRVTTNLPDPLSDANCGNCITETKNLLVYGNVNGSGSPLLYGLSTSNVSIAVSPSGTRRLLVSASYSWQPLFGDSLSTFGLGGSIDLGFNLNTSYAVTAL</sequence>
<dbReference type="RefSeq" id="WP_207320996.1">
    <property type="nucleotide sequence ID" value="NZ_CP071501.1"/>
</dbReference>
<keyword evidence="4" id="KW-1185">Reference proteome</keyword>
<name>A0A974XSG5_9GAMM</name>
<proteinExistence type="predicted"/>